<dbReference type="RefSeq" id="WP_330198588.1">
    <property type="nucleotide sequence ID" value="NZ_JAZDRP010000003.1"/>
</dbReference>
<name>A0ABU7LRH7_9PROT</name>
<comment type="caution">
    <text evidence="2">The sequence shown here is derived from an EMBL/GenBank/DDBJ whole genome shotgun (WGS) entry which is preliminary data.</text>
</comment>
<dbReference type="Proteomes" id="UP001354971">
    <property type="component" value="Unassembled WGS sequence"/>
</dbReference>
<organism evidence="2 3">
    <name type="scientific">Hyphobacterium lacteum</name>
    <dbReference type="NCBI Taxonomy" id="3116575"/>
    <lineage>
        <taxon>Bacteria</taxon>
        <taxon>Pseudomonadati</taxon>
        <taxon>Pseudomonadota</taxon>
        <taxon>Alphaproteobacteria</taxon>
        <taxon>Maricaulales</taxon>
        <taxon>Maricaulaceae</taxon>
        <taxon>Hyphobacterium</taxon>
    </lineage>
</organism>
<accession>A0ABU7LRH7</accession>
<dbReference type="EMBL" id="JAZDRP010000003">
    <property type="protein sequence ID" value="MEE2525929.1"/>
    <property type="molecule type" value="Genomic_DNA"/>
</dbReference>
<gene>
    <name evidence="2" type="ORF">V0U79_06090</name>
</gene>
<evidence type="ECO:0000256" key="1">
    <source>
        <dbReference type="SAM" id="Phobius"/>
    </source>
</evidence>
<keyword evidence="3" id="KW-1185">Reference proteome</keyword>
<protein>
    <submittedName>
        <fullName evidence="2">Uncharacterized protein</fullName>
    </submittedName>
</protein>
<keyword evidence="1" id="KW-1133">Transmembrane helix</keyword>
<proteinExistence type="predicted"/>
<keyword evidence="1" id="KW-0812">Transmembrane</keyword>
<keyword evidence="1" id="KW-0472">Membrane</keyword>
<evidence type="ECO:0000313" key="3">
    <source>
        <dbReference type="Proteomes" id="UP001354971"/>
    </source>
</evidence>
<sequence>MILARLSKAFREQNWFAVALEFVIVIAGVVIGFQITAWNTERSDRDRELSATIQSYYAEYADLQNNLGSFRDIRAAALPVLYRHGFSLFSEHELAPVLAAARTDPEFMAYIRTARELAWGQISIAMGREAEARALLEQIDTETAP</sequence>
<reference evidence="2 3" key="1">
    <citation type="submission" date="2024-01" db="EMBL/GenBank/DDBJ databases">
        <title>Hyphobacterium bacterium isolated from marine sediment.</title>
        <authorList>
            <person name="Zhao S."/>
        </authorList>
    </citation>
    <scope>NUCLEOTIDE SEQUENCE [LARGE SCALE GENOMIC DNA]</scope>
    <source>
        <strain evidence="3">HN65</strain>
    </source>
</reference>
<evidence type="ECO:0000313" key="2">
    <source>
        <dbReference type="EMBL" id="MEE2525929.1"/>
    </source>
</evidence>
<feature type="transmembrane region" description="Helical" evidence="1">
    <location>
        <begin position="15"/>
        <end position="38"/>
    </location>
</feature>